<dbReference type="PRINTS" id="PR00632">
    <property type="entry name" value="SONICHHOG"/>
</dbReference>
<feature type="region of interest" description="Disordered" evidence="10">
    <location>
        <begin position="397"/>
        <end position="418"/>
    </location>
</feature>
<feature type="transmembrane region" description="Helical" evidence="11">
    <location>
        <begin position="651"/>
        <end position="670"/>
    </location>
</feature>
<evidence type="ECO:0000256" key="7">
    <source>
        <dbReference type="ARBA" id="ARBA00022833"/>
    </source>
</evidence>
<evidence type="ECO:0000259" key="13">
    <source>
        <dbReference type="SMART" id="SM00305"/>
    </source>
</evidence>
<dbReference type="Pfam" id="PF01079">
    <property type="entry name" value="Hint"/>
    <property type="match status" value="1"/>
</dbReference>
<evidence type="ECO:0000256" key="12">
    <source>
        <dbReference type="SAM" id="SignalP"/>
    </source>
</evidence>
<keyword evidence="5 12" id="KW-0732">Signal</keyword>
<dbReference type="SUPFAM" id="SSF51294">
    <property type="entry name" value="Hedgehog/intein (Hint) domain"/>
    <property type="match status" value="1"/>
</dbReference>
<comment type="similarity">
    <text evidence="1">Belongs to the peptidase M43B family.</text>
</comment>
<keyword evidence="2" id="KW-0217">Developmental protein</keyword>
<evidence type="ECO:0000256" key="2">
    <source>
        <dbReference type="ARBA" id="ARBA00022473"/>
    </source>
</evidence>
<feature type="transmembrane region" description="Helical" evidence="11">
    <location>
        <begin position="625"/>
        <end position="644"/>
    </location>
</feature>
<dbReference type="PANTHER" id="PTHR47466">
    <property type="match status" value="1"/>
</dbReference>
<dbReference type="GO" id="GO:0016540">
    <property type="term" value="P:protein autoprocessing"/>
    <property type="evidence" value="ECO:0007669"/>
    <property type="project" value="InterPro"/>
</dbReference>
<dbReference type="PANTHER" id="PTHR47466:SF1">
    <property type="entry name" value="METALLOPROTEASE MEP1 (AFU_ORTHOLOGUE AFUA_1G07730)-RELATED"/>
    <property type="match status" value="1"/>
</dbReference>
<evidence type="ECO:0000256" key="11">
    <source>
        <dbReference type="SAM" id="Phobius"/>
    </source>
</evidence>
<evidence type="ECO:0000256" key="1">
    <source>
        <dbReference type="ARBA" id="ARBA00008721"/>
    </source>
</evidence>
<evidence type="ECO:0000256" key="8">
    <source>
        <dbReference type="ARBA" id="ARBA00023049"/>
    </source>
</evidence>
<dbReference type="GO" id="GO:0008237">
    <property type="term" value="F:metallopeptidase activity"/>
    <property type="evidence" value="ECO:0007669"/>
    <property type="project" value="UniProtKB-KW"/>
</dbReference>
<proteinExistence type="inferred from homology"/>
<dbReference type="GO" id="GO:0007267">
    <property type="term" value="P:cell-cell signaling"/>
    <property type="evidence" value="ECO:0007669"/>
    <property type="project" value="InterPro"/>
</dbReference>
<dbReference type="Proteomes" id="UP001153069">
    <property type="component" value="Unassembled WGS sequence"/>
</dbReference>
<organism evidence="14 15">
    <name type="scientific">Seminavis robusta</name>
    <dbReference type="NCBI Taxonomy" id="568900"/>
    <lineage>
        <taxon>Eukaryota</taxon>
        <taxon>Sar</taxon>
        <taxon>Stramenopiles</taxon>
        <taxon>Ochrophyta</taxon>
        <taxon>Bacillariophyta</taxon>
        <taxon>Bacillariophyceae</taxon>
        <taxon>Bacillariophycidae</taxon>
        <taxon>Naviculales</taxon>
        <taxon>Naviculaceae</taxon>
        <taxon>Seminavis</taxon>
    </lineage>
</organism>
<keyword evidence="15" id="KW-1185">Reference proteome</keyword>
<dbReference type="InterPro" id="IPR036844">
    <property type="entry name" value="Hint_dom_sf"/>
</dbReference>
<dbReference type="InterPro" id="IPR001767">
    <property type="entry name" value="Hedgehog_Hint"/>
</dbReference>
<dbReference type="Pfam" id="PF05572">
    <property type="entry name" value="Peptidase_M43"/>
    <property type="match status" value="1"/>
</dbReference>
<feature type="signal peptide" evidence="12">
    <location>
        <begin position="1"/>
        <end position="22"/>
    </location>
</feature>
<evidence type="ECO:0000313" key="15">
    <source>
        <dbReference type="Proteomes" id="UP001153069"/>
    </source>
</evidence>
<dbReference type="OrthoDB" id="47886at2759"/>
<dbReference type="SUPFAM" id="SSF55486">
    <property type="entry name" value="Metalloproteases ('zincins'), catalytic domain"/>
    <property type="match status" value="1"/>
</dbReference>
<evidence type="ECO:0000256" key="10">
    <source>
        <dbReference type="SAM" id="MobiDB-lite"/>
    </source>
</evidence>
<dbReference type="SMART" id="SM00305">
    <property type="entry name" value="HintC"/>
    <property type="match status" value="1"/>
</dbReference>
<evidence type="ECO:0000256" key="9">
    <source>
        <dbReference type="ARBA" id="ARBA00023157"/>
    </source>
</evidence>
<dbReference type="InterPro" id="IPR008754">
    <property type="entry name" value="Peptidase_M43"/>
</dbReference>
<dbReference type="AlphaFoldDB" id="A0A9N8HBR8"/>
<gene>
    <name evidence="14" type="ORF">SEMRO_192_G082540.1</name>
</gene>
<keyword evidence="11" id="KW-1133">Transmembrane helix</keyword>
<dbReference type="EMBL" id="CAICTM010000191">
    <property type="protein sequence ID" value="CAB9504313.1"/>
    <property type="molecule type" value="Genomic_DNA"/>
</dbReference>
<feature type="region of interest" description="Disordered" evidence="10">
    <location>
        <begin position="332"/>
        <end position="385"/>
    </location>
</feature>
<feature type="compositionally biased region" description="Gly residues" evidence="10">
    <location>
        <begin position="370"/>
        <end position="382"/>
    </location>
</feature>
<dbReference type="InterPro" id="IPR003586">
    <property type="entry name" value="Hint_dom_C"/>
</dbReference>
<sequence length="684" mass="74961">MILFKPWSLLTVLCAWVAYLSRDQCCAVAHYHTHEHEHTHHDDEHTHNHDEHEHYDEAEALASFHQRHLQGRSCGTPEGDGAETEAFREWLSTHKCTPDDCPILEQTAFESDIDIRVVWHHITQDDGSGNDLSYIDAAISHLNGAFGGTGFSFSLRSSDIITSANSAWYTAASSTSEERAMKQGVREGDCSVLNIYATGQTESLGWATLPSFCGSREWDDGVLVYYQTSPGGDCCSGRNYHDGDTLVHLVGHWMGLEHTFHQGCSGEGDFVADTPAEAYADTECDRGRDTCTGAGQDGEDDVTNFMNFGEDWCLDHFTTLQIARMNALWDTYRRTDSPTDPPVTTAPVTISPRPTDAPVDTPTDAPVDGSSGGGDDGGGGDGICFSHQATVQKLLPKQDDDENDDEPQPPSVTPITDIELGDKILTASGVYRPVYAFAHRDTTTPATFLRIHTTISDSQAQEANTPLEVTPLHLIYLDNQDAPVTAESIQVGDTIQMMTMTKTDDSGIHKSSLAVVRHIETIERQGLYAPMTSDGTLVVDGVVSSCYVSLQPHGGNAQLVEMKWGTTWSFLSHHAMAHTVTTVPRLVCMGGLYPNWCRTYTDRGVAQFVQVAFDFAEFFHAQSTVGQYLLMVVVSLVCGPLYVLEWLLGAQMAVVVLGVSGLALVARWVFGKKYCMWNNNGTSK</sequence>
<dbReference type="Gene3D" id="2.170.16.10">
    <property type="entry name" value="Hedgehog/Intein (Hint) domain"/>
    <property type="match status" value="1"/>
</dbReference>
<keyword evidence="6" id="KW-0378">Hydrolase</keyword>
<dbReference type="InterPro" id="IPR024079">
    <property type="entry name" value="MetalloPept_cat_dom_sf"/>
</dbReference>
<dbReference type="CDD" id="cd00081">
    <property type="entry name" value="Hint"/>
    <property type="match status" value="1"/>
</dbReference>
<keyword evidence="3" id="KW-0645">Protease</keyword>
<keyword evidence="7" id="KW-0862">Zinc</keyword>
<keyword evidence="8 14" id="KW-0482">Metalloprotease</keyword>
<accession>A0A9N8HBR8</accession>
<evidence type="ECO:0000313" key="14">
    <source>
        <dbReference type="EMBL" id="CAB9504313.1"/>
    </source>
</evidence>
<reference evidence="14" key="1">
    <citation type="submission" date="2020-06" db="EMBL/GenBank/DDBJ databases">
        <authorList>
            <consortium name="Plant Systems Biology data submission"/>
        </authorList>
    </citation>
    <scope>NUCLEOTIDE SEQUENCE</scope>
    <source>
        <strain evidence="14">D6</strain>
    </source>
</reference>
<keyword evidence="11" id="KW-0812">Transmembrane</keyword>
<feature type="domain" description="Hint" evidence="13">
    <location>
        <begin position="505"/>
        <end position="552"/>
    </location>
</feature>
<dbReference type="InterPro" id="IPR001657">
    <property type="entry name" value="Hedgehog"/>
</dbReference>
<evidence type="ECO:0000256" key="5">
    <source>
        <dbReference type="ARBA" id="ARBA00022729"/>
    </source>
</evidence>
<dbReference type="GO" id="GO:0046872">
    <property type="term" value="F:metal ion binding"/>
    <property type="evidence" value="ECO:0007669"/>
    <property type="project" value="UniProtKB-KW"/>
</dbReference>
<dbReference type="Gene3D" id="3.40.390.10">
    <property type="entry name" value="Collagenase (Catalytic Domain)"/>
    <property type="match status" value="1"/>
</dbReference>
<keyword evidence="11" id="KW-0472">Membrane</keyword>
<feature type="chain" id="PRO_5040262851" evidence="12">
    <location>
        <begin position="23"/>
        <end position="684"/>
    </location>
</feature>
<keyword evidence="4" id="KW-0479">Metal-binding</keyword>
<name>A0A9N8HBR8_9STRA</name>
<comment type="caution">
    <text evidence="14">The sequence shown here is derived from an EMBL/GenBank/DDBJ whole genome shotgun (WGS) entry which is preliminary data.</text>
</comment>
<evidence type="ECO:0000256" key="6">
    <source>
        <dbReference type="ARBA" id="ARBA00022801"/>
    </source>
</evidence>
<evidence type="ECO:0000256" key="4">
    <source>
        <dbReference type="ARBA" id="ARBA00022723"/>
    </source>
</evidence>
<keyword evidence="9" id="KW-1015">Disulfide bond</keyword>
<evidence type="ECO:0000256" key="3">
    <source>
        <dbReference type="ARBA" id="ARBA00022670"/>
    </source>
</evidence>
<protein>
    <submittedName>
        <fullName evidence="14">Extracellular metalloprotease</fullName>
    </submittedName>
</protein>